<organism evidence="2 3">
    <name type="scientific">Mesoflavibacter profundi</name>
    <dbReference type="NCBI Taxonomy" id="2708110"/>
    <lineage>
        <taxon>Bacteria</taxon>
        <taxon>Pseudomonadati</taxon>
        <taxon>Bacteroidota</taxon>
        <taxon>Flavobacteriia</taxon>
        <taxon>Flavobacteriales</taxon>
        <taxon>Flavobacteriaceae</taxon>
        <taxon>Mesoflavibacter</taxon>
    </lineage>
</organism>
<comment type="caution">
    <text evidence="2">The sequence shown here is derived from an EMBL/GenBank/DDBJ whole genome shotgun (WGS) entry which is preliminary data.</text>
</comment>
<accession>A0ABT4S1K2</accession>
<evidence type="ECO:0000313" key="2">
    <source>
        <dbReference type="EMBL" id="MDA0177890.1"/>
    </source>
</evidence>
<feature type="transmembrane region" description="Helical" evidence="1">
    <location>
        <begin position="202"/>
        <end position="228"/>
    </location>
</feature>
<evidence type="ECO:0000313" key="3">
    <source>
        <dbReference type="Proteomes" id="UP001149142"/>
    </source>
</evidence>
<dbReference type="Proteomes" id="UP001149142">
    <property type="component" value="Unassembled WGS sequence"/>
</dbReference>
<feature type="transmembrane region" description="Helical" evidence="1">
    <location>
        <begin position="46"/>
        <end position="64"/>
    </location>
</feature>
<keyword evidence="1" id="KW-0472">Membrane</keyword>
<protein>
    <submittedName>
        <fullName evidence="2">DUF6427 family protein</fullName>
    </submittedName>
</protein>
<dbReference type="InterPro" id="IPR045625">
    <property type="entry name" value="DUF6427"/>
</dbReference>
<sequence>MITTIFSKSKPINYIIVFSIMLIAYLVLGFKFNFFSNNSNGLVEHIFAFLGAFFSVLILNFIVLKNGLSQQNNYEILVVALFFLALPQSFLSIKIIASNLFILLALRRIISVRSKKDLIKKVFDAGFLIGLSSVFYFWSILFFPLIIIALLFFSETKFQLYIIPFLGLLCVAIILVALSVILHEDFTSLLPQNFSVNFNYTAYNSFQFIGAITLLLSFGLWSSLFYLADIKKKMRSYRPSYKIMFAACILASCIVVIAPNKNGSEFLYLFSPLAVIFMNYIETIKEKWFKETFLALIVVVPILLLML</sequence>
<keyword evidence="1" id="KW-0812">Transmembrane</keyword>
<reference evidence="2" key="1">
    <citation type="submission" date="2022-11" db="EMBL/GenBank/DDBJ databases">
        <title>Refractory cell wall polysaccharides provide important carbon source for microbial heterotrophs in the hadal ocean.</title>
        <authorList>
            <person name="Zhu X."/>
        </authorList>
    </citation>
    <scope>NUCLEOTIDE SEQUENCE</scope>
    <source>
        <strain evidence="2">MTRN7</strain>
    </source>
</reference>
<proteinExistence type="predicted"/>
<gene>
    <name evidence="2" type="ORF">OOZ35_10340</name>
</gene>
<dbReference type="Pfam" id="PF19992">
    <property type="entry name" value="DUF6427"/>
    <property type="match status" value="1"/>
</dbReference>
<dbReference type="EMBL" id="JAPFGC010000002">
    <property type="protein sequence ID" value="MDA0177890.1"/>
    <property type="molecule type" value="Genomic_DNA"/>
</dbReference>
<feature type="transmembrane region" description="Helical" evidence="1">
    <location>
        <begin position="76"/>
        <end position="106"/>
    </location>
</feature>
<feature type="transmembrane region" description="Helical" evidence="1">
    <location>
        <begin position="240"/>
        <end position="259"/>
    </location>
</feature>
<feature type="transmembrane region" description="Helical" evidence="1">
    <location>
        <begin position="288"/>
        <end position="306"/>
    </location>
</feature>
<keyword evidence="3" id="KW-1185">Reference proteome</keyword>
<name>A0ABT4S1K2_9FLAO</name>
<feature type="transmembrane region" description="Helical" evidence="1">
    <location>
        <begin position="265"/>
        <end position="281"/>
    </location>
</feature>
<feature type="transmembrane region" description="Helical" evidence="1">
    <location>
        <begin position="12"/>
        <end position="34"/>
    </location>
</feature>
<feature type="transmembrane region" description="Helical" evidence="1">
    <location>
        <begin position="126"/>
        <end position="153"/>
    </location>
</feature>
<evidence type="ECO:0000256" key="1">
    <source>
        <dbReference type="SAM" id="Phobius"/>
    </source>
</evidence>
<keyword evidence="1" id="KW-1133">Transmembrane helix</keyword>
<feature type="transmembrane region" description="Helical" evidence="1">
    <location>
        <begin position="160"/>
        <end position="182"/>
    </location>
</feature>
<dbReference type="RefSeq" id="WP_146131254.1">
    <property type="nucleotide sequence ID" value="NZ_CAXQEU010000022.1"/>
</dbReference>